<sequence length="109" mass="12678">MRSTFHVLSRHLSRPGTWFLGTGYVGVPSNVHHVCACAEPLMSKLASRASDRCRVHSIRCIGSKKYDRHRLPVRPEVDLFSRWVGHVWYQTKRLDKSCRLTLLPKPWPR</sequence>
<evidence type="ECO:0000313" key="1">
    <source>
        <dbReference type="EMBL" id="GBN51483.1"/>
    </source>
</evidence>
<protein>
    <submittedName>
        <fullName evidence="1">Uncharacterized protein</fullName>
    </submittedName>
</protein>
<dbReference type="AlphaFoldDB" id="A0A4Y2PKM5"/>
<proteinExistence type="predicted"/>
<organism evidence="1 2">
    <name type="scientific">Araneus ventricosus</name>
    <name type="common">Orbweaver spider</name>
    <name type="synonym">Epeira ventricosa</name>
    <dbReference type="NCBI Taxonomy" id="182803"/>
    <lineage>
        <taxon>Eukaryota</taxon>
        <taxon>Metazoa</taxon>
        <taxon>Ecdysozoa</taxon>
        <taxon>Arthropoda</taxon>
        <taxon>Chelicerata</taxon>
        <taxon>Arachnida</taxon>
        <taxon>Araneae</taxon>
        <taxon>Araneomorphae</taxon>
        <taxon>Entelegynae</taxon>
        <taxon>Araneoidea</taxon>
        <taxon>Araneidae</taxon>
        <taxon>Araneus</taxon>
    </lineage>
</organism>
<dbReference type="EMBL" id="BGPR01011464">
    <property type="protein sequence ID" value="GBN51483.1"/>
    <property type="molecule type" value="Genomic_DNA"/>
</dbReference>
<keyword evidence="2" id="KW-1185">Reference proteome</keyword>
<accession>A0A4Y2PKM5</accession>
<dbReference type="Proteomes" id="UP000499080">
    <property type="component" value="Unassembled WGS sequence"/>
</dbReference>
<reference evidence="1 2" key="1">
    <citation type="journal article" date="2019" name="Sci. Rep.">
        <title>Orb-weaving spider Araneus ventricosus genome elucidates the spidroin gene catalogue.</title>
        <authorList>
            <person name="Kono N."/>
            <person name="Nakamura H."/>
            <person name="Ohtoshi R."/>
            <person name="Moran D.A.P."/>
            <person name="Shinohara A."/>
            <person name="Yoshida Y."/>
            <person name="Fujiwara M."/>
            <person name="Mori M."/>
            <person name="Tomita M."/>
            <person name="Arakawa K."/>
        </authorList>
    </citation>
    <scope>NUCLEOTIDE SEQUENCE [LARGE SCALE GENOMIC DNA]</scope>
</reference>
<name>A0A4Y2PKM5_ARAVE</name>
<evidence type="ECO:0000313" key="2">
    <source>
        <dbReference type="Proteomes" id="UP000499080"/>
    </source>
</evidence>
<comment type="caution">
    <text evidence="1">The sequence shown here is derived from an EMBL/GenBank/DDBJ whole genome shotgun (WGS) entry which is preliminary data.</text>
</comment>
<gene>
    <name evidence="1" type="ORF">AVEN_267634_1</name>
</gene>